<gene>
    <name evidence="5" type="ORF">CUESP1_2336</name>
</gene>
<dbReference type="OrthoDB" id="9781630at2"/>
<keyword evidence="1" id="KW-0805">Transcription regulation</keyword>
<dbReference type="Gene3D" id="1.20.120.530">
    <property type="entry name" value="GntR ligand-binding domain-like"/>
    <property type="match status" value="1"/>
</dbReference>
<sequence>MTEYASLKDHVYKYIANKIQNGALLPGEKINEAEICEKLNISRTPAREALIQLSSENMLEYIPRRGFIVKEIDTKRKLEVYEIIGVLDALAATSAIDNITSEDILKMKELVDKIGISIKYTNYTDYMNFQNEFHDIYIKKSNNETLIEMLDTLKNNFIRQSYLSEDKEKLFTVLEDVNKEHKDIISCFERKDMKKLEDILKNKHWYTAYMDMI</sequence>
<dbReference type="InterPro" id="IPR008920">
    <property type="entry name" value="TF_FadR/GntR_C"/>
</dbReference>
<dbReference type="GO" id="GO:0003700">
    <property type="term" value="F:DNA-binding transcription factor activity"/>
    <property type="evidence" value="ECO:0007669"/>
    <property type="project" value="InterPro"/>
</dbReference>
<dbReference type="InterPro" id="IPR000524">
    <property type="entry name" value="Tscrpt_reg_HTH_GntR"/>
</dbReference>
<keyword evidence="3" id="KW-0804">Transcription</keyword>
<dbReference type="SUPFAM" id="SSF46785">
    <property type="entry name" value="Winged helix' DNA-binding domain"/>
    <property type="match status" value="1"/>
</dbReference>
<dbReference type="GO" id="GO:0003677">
    <property type="term" value="F:DNA binding"/>
    <property type="evidence" value="ECO:0007669"/>
    <property type="project" value="UniProtKB-KW"/>
</dbReference>
<protein>
    <submittedName>
        <fullName evidence="5">Putative transcriptional regulator</fullName>
    </submittedName>
</protein>
<keyword evidence="2" id="KW-0238">DNA-binding</keyword>
<evidence type="ECO:0000256" key="1">
    <source>
        <dbReference type="ARBA" id="ARBA00023015"/>
    </source>
</evidence>
<dbReference type="Pfam" id="PF07729">
    <property type="entry name" value="FCD"/>
    <property type="match status" value="1"/>
</dbReference>
<dbReference type="RefSeq" id="WP_025641771.1">
    <property type="nucleotide sequence ID" value="NZ_LT669839.1"/>
</dbReference>
<dbReference type="InterPro" id="IPR011711">
    <property type="entry name" value="GntR_C"/>
</dbReference>
<evidence type="ECO:0000256" key="3">
    <source>
        <dbReference type="ARBA" id="ARBA00023163"/>
    </source>
</evidence>
<dbReference type="CDD" id="cd07377">
    <property type="entry name" value="WHTH_GntR"/>
    <property type="match status" value="1"/>
</dbReference>
<dbReference type="PROSITE" id="PS50949">
    <property type="entry name" value="HTH_GNTR"/>
    <property type="match status" value="1"/>
</dbReference>
<dbReference type="PANTHER" id="PTHR43537:SF24">
    <property type="entry name" value="GLUCONATE OPERON TRANSCRIPTIONAL REPRESSOR"/>
    <property type="match status" value="1"/>
</dbReference>
<dbReference type="InterPro" id="IPR036390">
    <property type="entry name" value="WH_DNA-bd_sf"/>
</dbReference>
<dbReference type="EMBL" id="LT669839">
    <property type="protein sequence ID" value="SHD77690.1"/>
    <property type="molecule type" value="Genomic_DNA"/>
</dbReference>
<dbReference type="AlphaFoldDB" id="A0A1M4PQC0"/>
<evidence type="ECO:0000259" key="4">
    <source>
        <dbReference type="PROSITE" id="PS50949"/>
    </source>
</evidence>
<proteinExistence type="predicted"/>
<keyword evidence="6" id="KW-1185">Reference proteome</keyword>
<dbReference type="Gene3D" id="1.10.10.10">
    <property type="entry name" value="Winged helix-like DNA-binding domain superfamily/Winged helix DNA-binding domain"/>
    <property type="match status" value="1"/>
</dbReference>
<name>A0A1M4PQC0_9FIRM</name>
<evidence type="ECO:0000313" key="6">
    <source>
        <dbReference type="Proteomes" id="UP000245423"/>
    </source>
</evidence>
<accession>A0A1M4PQC0</accession>
<feature type="domain" description="HTH gntR-type" evidence="4">
    <location>
        <begin position="5"/>
        <end position="72"/>
    </location>
</feature>
<dbReference type="Pfam" id="PF00392">
    <property type="entry name" value="GntR"/>
    <property type="match status" value="1"/>
</dbReference>
<dbReference type="PANTHER" id="PTHR43537">
    <property type="entry name" value="TRANSCRIPTIONAL REGULATOR, GNTR FAMILY"/>
    <property type="match status" value="1"/>
</dbReference>
<dbReference type="Proteomes" id="UP000245423">
    <property type="component" value="Chromosome 1"/>
</dbReference>
<organism evidence="5 6">
    <name type="scientific">[Clostridium] ultunense Esp</name>
    <dbReference type="NCBI Taxonomy" id="1288971"/>
    <lineage>
        <taxon>Bacteria</taxon>
        <taxon>Bacillati</taxon>
        <taxon>Bacillota</taxon>
        <taxon>Tissierellia</taxon>
        <taxon>Tissierellales</taxon>
        <taxon>Tepidimicrobiaceae</taxon>
        <taxon>Schnuerera</taxon>
    </lineage>
</organism>
<reference evidence="5 6" key="1">
    <citation type="submission" date="2016-11" db="EMBL/GenBank/DDBJ databases">
        <authorList>
            <person name="Manzoor S."/>
        </authorList>
    </citation>
    <scope>NUCLEOTIDE SEQUENCE [LARGE SCALE GENOMIC DNA]</scope>
    <source>
        <strain evidence="5">Clostridium ultunense strain Esp</strain>
    </source>
</reference>
<dbReference type="SMART" id="SM00345">
    <property type="entry name" value="HTH_GNTR"/>
    <property type="match status" value="1"/>
</dbReference>
<evidence type="ECO:0000256" key="2">
    <source>
        <dbReference type="ARBA" id="ARBA00023125"/>
    </source>
</evidence>
<dbReference type="SUPFAM" id="SSF48008">
    <property type="entry name" value="GntR ligand-binding domain-like"/>
    <property type="match status" value="1"/>
</dbReference>
<evidence type="ECO:0000313" key="5">
    <source>
        <dbReference type="EMBL" id="SHD77690.1"/>
    </source>
</evidence>
<dbReference type="InterPro" id="IPR036388">
    <property type="entry name" value="WH-like_DNA-bd_sf"/>
</dbReference>